<protein>
    <submittedName>
        <fullName evidence="4">Sugar transferase</fullName>
    </submittedName>
</protein>
<evidence type="ECO:0000256" key="2">
    <source>
        <dbReference type="SAM" id="Phobius"/>
    </source>
</evidence>
<proteinExistence type="inferred from homology"/>
<comment type="caution">
    <text evidence="4">The sequence shown here is derived from an EMBL/GenBank/DDBJ whole genome shotgun (WGS) entry which is preliminary data.</text>
</comment>
<dbReference type="AlphaFoldDB" id="A0AAW6CMC2"/>
<dbReference type="GO" id="GO:0016780">
    <property type="term" value="F:phosphotransferase activity, for other substituted phosphate groups"/>
    <property type="evidence" value="ECO:0007669"/>
    <property type="project" value="TreeGrafter"/>
</dbReference>
<dbReference type="RefSeq" id="WP_272000826.1">
    <property type="nucleotide sequence ID" value="NZ_JAQLXO010000001.1"/>
</dbReference>
<feature type="domain" description="Bacterial sugar transferase" evidence="3">
    <location>
        <begin position="26"/>
        <end position="215"/>
    </location>
</feature>
<evidence type="ECO:0000313" key="4">
    <source>
        <dbReference type="EMBL" id="MDB7981513.1"/>
    </source>
</evidence>
<keyword evidence="2" id="KW-1133">Transmembrane helix</keyword>
<evidence type="ECO:0000259" key="3">
    <source>
        <dbReference type="Pfam" id="PF02397"/>
    </source>
</evidence>
<gene>
    <name evidence="4" type="ORF">PND82_01615</name>
</gene>
<reference evidence="4" key="1">
    <citation type="submission" date="2023-01" db="EMBL/GenBank/DDBJ databases">
        <title>Human gut microbiome strain richness.</title>
        <authorList>
            <person name="Chen-Liaw A."/>
        </authorList>
    </citation>
    <scope>NUCLEOTIDE SEQUENCE</scope>
    <source>
        <strain evidence="4">D8_m1001271B151109d0_201107</strain>
    </source>
</reference>
<dbReference type="InterPro" id="IPR003362">
    <property type="entry name" value="Bact_transf"/>
</dbReference>
<feature type="transmembrane region" description="Helical" evidence="2">
    <location>
        <begin position="31"/>
        <end position="54"/>
    </location>
</feature>
<accession>A0AAW6CMC2</accession>
<dbReference type="EMBL" id="JAQLXO010000001">
    <property type="protein sequence ID" value="MDB7981513.1"/>
    <property type="molecule type" value="Genomic_DNA"/>
</dbReference>
<dbReference type="Proteomes" id="UP001212981">
    <property type="component" value="Unassembled WGS sequence"/>
</dbReference>
<evidence type="ECO:0000256" key="1">
    <source>
        <dbReference type="ARBA" id="ARBA00006464"/>
    </source>
</evidence>
<dbReference type="PANTHER" id="PTHR30576">
    <property type="entry name" value="COLANIC BIOSYNTHESIS UDP-GLUCOSE LIPID CARRIER TRANSFERASE"/>
    <property type="match status" value="1"/>
</dbReference>
<dbReference type="PANTHER" id="PTHR30576:SF10">
    <property type="entry name" value="SLL5057 PROTEIN"/>
    <property type="match status" value="1"/>
</dbReference>
<dbReference type="Pfam" id="PF02397">
    <property type="entry name" value="Bac_transf"/>
    <property type="match status" value="1"/>
</dbReference>
<keyword evidence="2" id="KW-0472">Membrane</keyword>
<keyword evidence="4" id="KW-0808">Transferase</keyword>
<evidence type="ECO:0000313" key="5">
    <source>
        <dbReference type="Proteomes" id="UP001212981"/>
    </source>
</evidence>
<name>A0AAW6CMC2_9FIRM</name>
<organism evidence="4 5">
    <name type="scientific">Faecalicoccus pleomorphus</name>
    <dbReference type="NCBI Taxonomy" id="1323"/>
    <lineage>
        <taxon>Bacteria</taxon>
        <taxon>Bacillati</taxon>
        <taxon>Bacillota</taxon>
        <taxon>Erysipelotrichia</taxon>
        <taxon>Erysipelotrichales</taxon>
        <taxon>Erysipelotrichaceae</taxon>
        <taxon>Faecalicoccus</taxon>
    </lineage>
</organism>
<keyword evidence="2" id="KW-0812">Transmembrane</keyword>
<sequence length="220" mass="25575">MKENNPMSSSIFMIEKQNKTSYLFLKRVQDIVFSLTALLLLLPLFVLISLMIVLNDPSASPLYKQVRIGQGGKPFVMYKFRTMIKGAEQMKDQISDQNERHGPVFKMKRDPRIIRVGYFLRSTYLDELPQLWNVLLGDMSLVGPRPALPAEVEQYTAYQRNRLLVTPGLTCFWQVYPDQNALSFDEWVAMDLEYIEQRGLLLDWMLILKTIKVMVFARGE</sequence>
<comment type="similarity">
    <text evidence="1">Belongs to the bacterial sugar transferase family.</text>
</comment>